<evidence type="ECO:0000313" key="2">
    <source>
        <dbReference type="Proteomes" id="UP000798662"/>
    </source>
</evidence>
<evidence type="ECO:0000313" key="1">
    <source>
        <dbReference type="EMBL" id="KAK1865967.1"/>
    </source>
</evidence>
<organism evidence="1 2">
    <name type="scientific">Pyropia yezoensis</name>
    <name type="common">Susabi-nori</name>
    <name type="synonym">Porphyra yezoensis</name>
    <dbReference type="NCBI Taxonomy" id="2788"/>
    <lineage>
        <taxon>Eukaryota</taxon>
        <taxon>Rhodophyta</taxon>
        <taxon>Bangiophyceae</taxon>
        <taxon>Bangiales</taxon>
        <taxon>Bangiaceae</taxon>
        <taxon>Pyropia</taxon>
    </lineage>
</organism>
<accession>A0ACC3C714</accession>
<sequence>MAPLRKCRARVMWLAAVAVGPLLVAAAAPTMPAAAAPAAVAGTTPADAAATPAVGHPDVADAPVVTRVPAASAGALPGAVAATHTAVFPPYAAAGATAAVAADVPACSAAGLTVLREWGGSAADAAVVTVLCQGVLAPYASGLGGGAFLLATAPAGGGEAKGRRTPPRVAYYDAREVAPAAATAERYANVSREQIWSGGLAVGVPGELAGLAALHADAGRLPWGRLVSAAAVMADATPVTAEFGRRLARQNETGFLAQWPRLAALYTVPDRDGCGRGKRRLLRVGDTLRQPALAATLRAIAAGGPGALYGDTPVGRAVAAAVADAGGRLTTADLAAYTVARREPVAVAWTPGSAAGPWAGVPLTLFGAPPPSSGGAVVSFLMRLLGEGPPLPPVAEGTAARNATADRYAAFLEASQHAFARRSAVGDPAFAPSVGPDVDRLFLAQAAIDAVRPQLGAPRQRPADAYVPPAARAPSPPADAGTTHVSIVDGAGHAVSITSSVNGNFGSGVLLRAIVGGEAVADAVAAPRMHHPWSPAVVSMEGVAGVPDAKAGCAVEPVPVFEALPPASWAAVCAGLVGRGYAFAKGGPSQVQAVVAGVAGGGLAAASDPRKAGAAAAY</sequence>
<dbReference type="Proteomes" id="UP000798662">
    <property type="component" value="Chromosome 2"/>
</dbReference>
<comment type="caution">
    <text evidence="1">The sequence shown here is derived from an EMBL/GenBank/DDBJ whole genome shotgun (WGS) entry which is preliminary data.</text>
</comment>
<dbReference type="EMBL" id="CM020619">
    <property type="protein sequence ID" value="KAK1865967.1"/>
    <property type="molecule type" value="Genomic_DNA"/>
</dbReference>
<reference evidence="1" key="1">
    <citation type="submission" date="2019-11" db="EMBL/GenBank/DDBJ databases">
        <title>Nori genome reveals adaptations in red seaweeds to the harsh intertidal environment.</title>
        <authorList>
            <person name="Wang D."/>
            <person name="Mao Y."/>
        </authorList>
    </citation>
    <scope>NUCLEOTIDE SEQUENCE</scope>
    <source>
        <tissue evidence="1">Gametophyte</tissue>
    </source>
</reference>
<protein>
    <submittedName>
        <fullName evidence="1">Uncharacterized protein</fullName>
    </submittedName>
</protein>
<keyword evidence="2" id="KW-1185">Reference proteome</keyword>
<gene>
    <name evidence="1" type="ORF">I4F81_008488</name>
</gene>
<proteinExistence type="predicted"/>
<name>A0ACC3C714_PYRYE</name>